<dbReference type="GO" id="GO:0008202">
    <property type="term" value="P:steroid metabolic process"/>
    <property type="evidence" value="ECO:0007669"/>
    <property type="project" value="UniProtKB-ARBA"/>
</dbReference>
<comment type="similarity">
    <text evidence="3">Belongs to the short-chain dehydrogenases/reductases (SDR) family.</text>
</comment>
<evidence type="ECO:0000313" key="27">
    <source>
        <dbReference type="Proteomes" id="UP001165085"/>
    </source>
</evidence>
<evidence type="ECO:0000256" key="2">
    <source>
        <dbReference type="ARBA" id="ARBA00005189"/>
    </source>
</evidence>
<evidence type="ECO:0000256" key="14">
    <source>
        <dbReference type="ARBA" id="ARBA00049069"/>
    </source>
</evidence>
<keyword evidence="10" id="KW-0443">Lipid metabolism</keyword>
<dbReference type="SMART" id="SM00822">
    <property type="entry name" value="PKS_KR"/>
    <property type="match status" value="1"/>
</dbReference>
<keyword evidence="9" id="KW-0520">NAD</keyword>
<comment type="catalytic activity">
    <reaction evidence="16">
        <text>a (3R)-3-hydroxyacyl-CoA + NAD(+) = a 3-oxoacyl-CoA + NADH + H(+)</text>
        <dbReference type="Rhea" id="RHEA:32711"/>
        <dbReference type="ChEBI" id="CHEBI:15378"/>
        <dbReference type="ChEBI" id="CHEBI:57319"/>
        <dbReference type="ChEBI" id="CHEBI:57540"/>
        <dbReference type="ChEBI" id="CHEBI:57945"/>
        <dbReference type="ChEBI" id="CHEBI:90726"/>
        <dbReference type="EC" id="1.1.1.n12"/>
    </reaction>
    <physiologicalReaction direction="left-to-right" evidence="16">
        <dbReference type="Rhea" id="RHEA:32712"/>
    </physiologicalReaction>
</comment>
<evidence type="ECO:0000256" key="21">
    <source>
        <dbReference type="ARBA" id="ARBA00081419"/>
    </source>
</evidence>
<evidence type="ECO:0000256" key="7">
    <source>
        <dbReference type="ARBA" id="ARBA00022832"/>
    </source>
</evidence>
<dbReference type="GO" id="GO:0042445">
    <property type="term" value="P:hormone metabolic process"/>
    <property type="evidence" value="ECO:0007669"/>
    <property type="project" value="UniProtKB-ARBA"/>
</dbReference>
<evidence type="ECO:0000256" key="22">
    <source>
        <dbReference type="ARBA" id="ARBA00081936"/>
    </source>
</evidence>
<evidence type="ECO:0000256" key="4">
    <source>
        <dbReference type="ARBA" id="ARBA00012456"/>
    </source>
</evidence>
<dbReference type="InterPro" id="IPR020904">
    <property type="entry name" value="Sc_DH/Rdtase_CS"/>
</dbReference>
<evidence type="ECO:0000256" key="17">
    <source>
        <dbReference type="ARBA" id="ARBA00065174"/>
    </source>
</evidence>
<evidence type="ECO:0000256" key="23">
    <source>
        <dbReference type="ARBA" id="ARBA00083097"/>
    </source>
</evidence>
<dbReference type="GO" id="GO:0047035">
    <property type="term" value="F:testosterone dehydrogenase (NAD+) activity"/>
    <property type="evidence" value="ECO:0007669"/>
    <property type="project" value="UniProtKB-EC"/>
</dbReference>
<dbReference type="InterPro" id="IPR057326">
    <property type="entry name" value="KR_dom"/>
</dbReference>
<evidence type="ECO:0000256" key="19">
    <source>
        <dbReference type="ARBA" id="ARBA00070911"/>
    </source>
</evidence>
<dbReference type="OrthoDB" id="1393670at2759"/>
<comment type="pathway">
    <text evidence="2">Lipid metabolism.</text>
</comment>
<comment type="caution">
    <text evidence="26">The sequence shown here is derived from an EMBL/GenBank/DDBJ whole genome shotgun (WGS) entry which is preliminary data.</text>
</comment>
<keyword evidence="8" id="KW-0560">Oxidoreductase</keyword>
<evidence type="ECO:0000256" key="10">
    <source>
        <dbReference type="ARBA" id="ARBA00023098"/>
    </source>
</evidence>
<proteinExistence type="inferred from homology"/>
<comment type="pathway">
    <text evidence="13">Steroid biosynthesis; estrogen biosynthesis.</text>
</comment>
<keyword evidence="12" id="KW-0275">Fatty acid biosynthesis</keyword>
<dbReference type="GO" id="GO:0005759">
    <property type="term" value="C:mitochondrial matrix"/>
    <property type="evidence" value="ECO:0007669"/>
    <property type="project" value="UniProtKB-SubCell"/>
</dbReference>
<dbReference type="EC" id="1.1.1.n12" evidence="4"/>
<feature type="domain" description="Ketoreductase" evidence="25">
    <location>
        <begin position="18"/>
        <end position="203"/>
    </location>
</feature>
<comment type="subunit">
    <text evidence="17">Heterotetramer with CBR4; contains two molecules of HSD17B8 and CBR4.</text>
</comment>
<evidence type="ECO:0000256" key="16">
    <source>
        <dbReference type="ARBA" id="ARBA00052680"/>
    </source>
</evidence>
<keyword evidence="7" id="KW-0276">Fatty acid metabolism</keyword>
<gene>
    <name evidence="26" type="ORF">TrST_g1742</name>
</gene>
<evidence type="ECO:0000256" key="1">
    <source>
        <dbReference type="ARBA" id="ARBA00004305"/>
    </source>
</evidence>
<keyword evidence="11" id="KW-0496">Mitochondrion</keyword>
<evidence type="ECO:0000256" key="5">
    <source>
        <dbReference type="ARBA" id="ARBA00022516"/>
    </source>
</evidence>
<accession>A0A9W7BP77</accession>
<evidence type="ECO:0000256" key="9">
    <source>
        <dbReference type="ARBA" id="ARBA00023027"/>
    </source>
</evidence>
<dbReference type="GO" id="GO:0004303">
    <property type="term" value="F:estradiol 17-beta-dehydrogenase [NAD(P)+] activity"/>
    <property type="evidence" value="ECO:0007669"/>
    <property type="project" value="UniProtKB-EC"/>
</dbReference>
<dbReference type="GO" id="GO:0006633">
    <property type="term" value="P:fatty acid biosynthetic process"/>
    <property type="evidence" value="ECO:0007669"/>
    <property type="project" value="UniProtKB-KW"/>
</dbReference>
<dbReference type="InterPro" id="IPR002347">
    <property type="entry name" value="SDR_fam"/>
</dbReference>
<dbReference type="GO" id="GO:0048038">
    <property type="term" value="F:quinone binding"/>
    <property type="evidence" value="ECO:0007669"/>
    <property type="project" value="TreeGrafter"/>
</dbReference>
<dbReference type="Proteomes" id="UP001165085">
    <property type="component" value="Unassembled WGS sequence"/>
</dbReference>
<dbReference type="Pfam" id="PF13561">
    <property type="entry name" value="adh_short_C2"/>
    <property type="match status" value="1"/>
</dbReference>
<sequence length="269" mass="28366">MAAVIPSNPAAWLNLTGRVAIVTGSGSGIGRSICQTLAAAGCAVVAADLDAEKVKETAGMIAKEDSKAICFPVKTDVSDSAEVEKLFKRAEEMSQDLFSAPPSILVNCAGITRDGWIGNLTPGEFDDVLSVNLLGPWLTSRQFSLRKSYFPSSPHSGSIINISSIVALHGNLGQSNYAASKAGVLGLTRSLSKELSTYNIRVNCILPGFISTPMSSAVPDKIKENMVQKIALGRFGRVEDVADLTAFLASERSGYMTGCEINCDGNIAM</sequence>
<evidence type="ECO:0000313" key="26">
    <source>
        <dbReference type="EMBL" id="GMH91222.1"/>
    </source>
</evidence>
<name>A0A9W7BP77_9STRA</name>
<keyword evidence="6" id="KW-0597">Phosphoprotein</keyword>
<dbReference type="PANTHER" id="PTHR42760">
    <property type="entry name" value="SHORT-CHAIN DEHYDROGENASES/REDUCTASES FAMILY MEMBER"/>
    <property type="match status" value="1"/>
</dbReference>
<keyword evidence="5" id="KW-0444">Lipid biosynthesis</keyword>
<evidence type="ECO:0000256" key="15">
    <source>
        <dbReference type="ARBA" id="ARBA00050232"/>
    </source>
</evidence>
<evidence type="ECO:0000256" key="24">
    <source>
        <dbReference type="ARBA" id="ARBA00083258"/>
    </source>
</evidence>
<dbReference type="FunFam" id="3.40.50.720:FF:000231">
    <property type="entry name" value="Estradiol 17-beta-dehydrogenase 8"/>
    <property type="match status" value="1"/>
</dbReference>
<comment type="subcellular location">
    <subcellularLocation>
        <location evidence="1">Mitochondrion matrix</location>
    </subcellularLocation>
</comment>
<dbReference type="PRINTS" id="PR00080">
    <property type="entry name" value="SDRFAMILY"/>
</dbReference>
<evidence type="ECO:0000256" key="6">
    <source>
        <dbReference type="ARBA" id="ARBA00022553"/>
    </source>
</evidence>
<dbReference type="SUPFAM" id="SSF51735">
    <property type="entry name" value="NAD(P)-binding Rossmann-fold domains"/>
    <property type="match status" value="1"/>
</dbReference>
<dbReference type="InterPro" id="IPR036291">
    <property type="entry name" value="NAD(P)-bd_dom_sf"/>
</dbReference>
<keyword evidence="27" id="KW-1185">Reference proteome</keyword>
<evidence type="ECO:0000256" key="20">
    <source>
        <dbReference type="ARBA" id="ARBA00077835"/>
    </source>
</evidence>
<dbReference type="Gene3D" id="3.40.50.720">
    <property type="entry name" value="NAD(P)-binding Rossmann-like Domain"/>
    <property type="match status" value="1"/>
</dbReference>
<evidence type="ECO:0000256" key="8">
    <source>
        <dbReference type="ARBA" id="ARBA00023002"/>
    </source>
</evidence>
<dbReference type="PROSITE" id="PS00061">
    <property type="entry name" value="ADH_SHORT"/>
    <property type="match status" value="1"/>
</dbReference>
<comment type="catalytic activity">
    <reaction evidence="15">
        <text>testosterone + NAD(+) = androst-4-ene-3,17-dione + NADH + H(+)</text>
        <dbReference type="Rhea" id="RHEA:14929"/>
        <dbReference type="ChEBI" id="CHEBI:15378"/>
        <dbReference type="ChEBI" id="CHEBI:16422"/>
        <dbReference type="ChEBI" id="CHEBI:17347"/>
        <dbReference type="ChEBI" id="CHEBI:57540"/>
        <dbReference type="ChEBI" id="CHEBI:57945"/>
        <dbReference type="EC" id="1.1.1.239"/>
    </reaction>
    <physiologicalReaction direction="left-to-right" evidence="15">
        <dbReference type="Rhea" id="RHEA:14930"/>
    </physiologicalReaction>
</comment>
<evidence type="ECO:0000256" key="18">
    <source>
        <dbReference type="ARBA" id="ARBA00066822"/>
    </source>
</evidence>
<dbReference type="PANTHER" id="PTHR42760:SF83">
    <property type="entry name" value="(3R)-3-HYDROXYACYL-COA DEHYDROGENASE"/>
    <property type="match status" value="1"/>
</dbReference>
<dbReference type="PRINTS" id="PR00081">
    <property type="entry name" value="GDHRDH"/>
</dbReference>
<dbReference type="EMBL" id="BRXY01000382">
    <property type="protein sequence ID" value="GMH91222.1"/>
    <property type="molecule type" value="Genomic_DNA"/>
</dbReference>
<evidence type="ECO:0000256" key="11">
    <source>
        <dbReference type="ARBA" id="ARBA00023128"/>
    </source>
</evidence>
<evidence type="ECO:0000256" key="13">
    <source>
        <dbReference type="ARBA" id="ARBA00037929"/>
    </source>
</evidence>
<comment type="catalytic activity">
    <reaction evidence="14">
        <text>17beta-estradiol + NAD(+) = estrone + NADH + H(+)</text>
        <dbReference type="Rhea" id="RHEA:24612"/>
        <dbReference type="ChEBI" id="CHEBI:15378"/>
        <dbReference type="ChEBI" id="CHEBI:16469"/>
        <dbReference type="ChEBI" id="CHEBI:17263"/>
        <dbReference type="ChEBI" id="CHEBI:57540"/>
        <dbReference type="ChEBI" id="CHEBI:57945"/>
        <dbReference type="EC" id="1.1.1.62"/>
    </reaction>
    <physiologicalReaction direction="left-to-right" evidence="14">
        <dbReference type="Rhea" id="RHEA:24613"/>
    </physiologicalReaction>
    <physiologicalReaction direction="right-to-left" evidence="14">
        <dbReference type="Rhea" id="RHEA:24614"/>
    </physiologicalReaction>
</comment>
<evidence type="ECO:0000259" key="25">
    <source>
        <dbReference type="SMART" id="SM00822"/>
    </source>
</evidence>
<evidence type="ECO:0000256" key="3">
    <source>
        <dbReference type="ARBA" id="ARBA00006484"/>
    </source>
</evidence>
<organism evidence="26 27">
    <name type="scientific">Triparma strigata</name>
    <dbReference type="NCBI Taxonomy" id="1606541"/>
    <lineage>
        <taxon>Eukaryota</taxon>
        <taxon>Sar</taxon>
        <taxon>Stramenopiles</taxon>
        <taxon>Ochrophyta</taxon>
        <taxon>Bolidophyceae</taxon>
        <taxon>Parmales</taxon>
        <taxon>Triparmaceae</taxon>
        <taxon>Triparma</taxon>
    </lineage>
</organism>
<dbReference type="EC" id="1.1.1.239" evidence="18"/>
<protein>
    <recommendedName>
        <fullName evidence="19">(3R)-3-hydroxyacyl-CoA dehydrogenase</fullName>
        <ecNumber evidence="18">1.1.1.239</ecNumber>
        <ecNumber evidence="4">1.1.1.n12</ecNumber>
    </recommendedName>
    <alternativeName>
        <fullName evidence="21">17-beta-hydroxysteroid dehydrogenase 8</fullName>
    </alternativeName>
    <alternativeName>
        <fullName evidence="20">3-ketoacyl-[acyl-carrier-protein] reductase alpha subunit</fullName>
    </alternativeName>
    <alternativeName>
        <fullName evidence="23">3-oxoacyl-[acyl-carrier-protein] reductase</fullName>
    </alternativeName>
    <alternativeName>
        <fullName evidence="24">Estradiol 17-beta-dehydrogenase 8</fullName>
    </alternativeName>
    <alternativeName>
        <fullName evidence="22">Testosterone 17-beta-dehydrogenase 8</fullName>
    </alternativeName>
</protein>
<dbReference type="AlphaFoldDB" id="A0A9W7BP77"/>
<evidence type="ECO:0000256" key="12">
    <source>
        <dbReference type="ARBA" id="ARBA00023160"/>
    </source>
</evidence>
<reference evidence="27" key="1">
    <citation type="journal article" date="2023" name="Commun. Biol.">
        <title>Genome analysis of Parmales, the sister group of diatoms, reveals the evolutionary specialization of diatoms from phago-mixotrophs to photoautotrophs.</title>
        <authorList>
            <person name="Ban H."/>
            <person name="Sato S."/>
            <person name="Yoshikawa S."/>
            <person name="Yamada K."/>
            <person name="Nakamura Y."/>
            <person name="Ichinomiya M."/>
            <person name="Sato N."/>
            <person name="Blanc-Mathieu R."/>
            <person name="Endo H."/>
            <person name="Kuwata A."/>
            <person name="Ogata H."/>
        </authorList>
    </citation>
    <scope>NUCLEOTIDE SEQUENCE [LARGE SCALE GENOMIC DNA]</scope>
    <source>
        <strain evidence="27">NIES 3701</strain>
    </source>
</reference>